<feature type="compositionally biased region" description="Pro residues" evidence="3">
    <location>
        <begin position="187"/>
        <end position="202"/>
    </location>
</feature>
<feature type="compositionally biased region" description="Polar residues" evidence="3">
    <location>
        <begin position="164"/>
        <end position="179"/>
    </location>
</feature>
<reference evidence="4 5" key="1">
    <citation type="submission" date="2023-08" db="EMBL/GenBank/DDBJ databases">
        <title>Black Yeasts Isolated from many extreme environments.</title>
        <authorList>
            <person name="Coleine C."/>
            <person name="Stajich J.E."/>
            <person name="Selbmann L."/>
        </authorList>
    </citation>
    <scope>NUCLEOTIDE SEQUENCE [LARGE SCALE GENOMIC DNA]</scope>
    <source>
        <strain evidence="4 5">CCFEE 536</strain>
    </source>
</reference>
<dbReference type="InterPro" id="IPR015915">
    <property type="entry name" value="Kelch-typ_b-propeller"/>
</dbReference>
<dbReference type="Proteomes" id="UP001357485">
    <property type="component" value="Unassembled WGS sequence"/>
</dbReference>
<evidence type="ECO:0000313" key="4">
    <source>
        <dbReference type="EMBL" id="KAK5242078.1"/>
    </source>
</evidence>
<dbReference type="PANTHER" id="PTHR47435">
    <property type="entry name" value="KELCH REPEAT PROTEIN (AFU_ORTHOLOGUE AFUA_5G12780)"/>
    <property type="match status" value="1"/>
</dbReference>
<evidence type="ECO:0000256" key="2">
    <source>
        <dbReference type="ARBA" id="ARBA00023004"/>
    </source>
</evidence>
<dbReference type="EMBL" id="JAVRRA010010365">
    <property type="protein sequence ID" value="KAK5242078.1"/>
    <property type="molecule type" value="Genomic_DNA"/>
</dbReference>
<proteinExistence type="predicted"/>
<feature type="non-terminal residue" evidence="4">
    <location>
        <position position="223"/>
    </location>
</feature>
<evidence type="ECO:0000256" key="1">
    <source>
        <dbReference type="ARBA" id="ARBA00022737"/>
    </source>
</evidence>
<dbReference type="Pfam" id="PF24681">
    <property type="entry name" value="Kelch_KLHDC2_KLHL20_DRC7"/>
    <property type="match status" value="1"/>
</dbReference>
<dbReference type="Gene3D" id="2.120.10.80">
    <property type="entry name" value="Kelch-type beta propeller"/>
    <property type="match status" value="1"/>
</dbReference>
<gene>
    <name evidence="4" type="ORF">LTR16_008789</name>
</gene>
<keyword evidence="5" id="KW-1185">Reference proteome</keyword>
<protein>
    <recommendedName>
        <fullName evidence="6">Galactose oxidase</fullName>
    </recommendedName>
</protein>
<keyword evidence="2" id="KW-0408">Iron</keyword>
<evidence type="ECO:0000256" key="3">
    <source>
        <dbReference type="SAM" id="MobiDB-lite"/>
    </source>
</evidence>
<accession>A0ABR0LU55</accession>
<organism evidence="4 5">
    <name type="scientific">Cryomyces antarcticus</name>
    <dbReference type="NCBI Taxonomy" id="329879"/>
    <lineage>
        <taxon>Eukaryota</taxon>
        <taxon>Fungi</taxon>
        <taxon>Dikarya</taxon>
        <taxon>Ascomycota</taxon>
        <taxon>Pezizomycotina</taxon>
        <taxon>Dothideomycetes</taxon>
        <taxon>Dothideomycetes incertae sedis</taxon>
        <taxon>Cryomyces</taxon>
    </lineage>
</organism>
<name>A0ABR0LU55_9PEZI</name>
<sequence>MAEAAGVFYALETAVEGAVAFAKGIYDPTLPLNATFSPIPGLSLPRCGHSLSVVKGRAYIFGGTGSGPELKGRDVGNDMHIVVLPSSGVTEADYQRVTARPSTSGGPVPSPRSGHSAAVLDDRIYIYGGASNEDGRVWVFDTGFNTWSCLDPDDDIPTPGPRQGHSSVTNENPQTVTQPTDHDTLPQQPPDPAKYVPEPPAPDSYGTVIISGGRKEDDTEEDD</sequence>
<dbReference type="SUPFAM" id="SSF117281">
    <property type="entry name" value="Kelch motif"/>
    <property type="match status" value="1"/>
</dbReference>
<feature type="region of interest" description="Disordered" evidence="3">
    <location>
        <begin position="151"/>
        <end position="223"/>
    </location>
</feature>
<evidence type="ECO:0008006" key="6">
    <source>
        <dbReference type="Google" id="ProtNLM"/>
    </source>
</evidence>
<keyword evidence="1" id="KW-0677">Repeat</keyword>
<dbReference type="PANTHER" id="PTHR47435:SF4">
    <property type="entry name" value="KELCH REPEAT PROTEIN (AFU_ORTHOLOGUE AFUA_5G12780)"/>
    <property type="match status" value="1"/>
</dbReference>
<comment type="caution">
    <text evidence="4">The sequence shown here is derived from an EMBL/GenBank/DDBJ whole genome shotgun (WGS) entry which is preliminary data.</text>
</comment>
<evidence type="ECO:0000313" key="5">
    <source>
        <dbReference type="Proteomes" id="UP001357485"/>
    </source>
</evidence>